<accession>A0ABV7JJZ3</accession>
<dbReference type="NCBIfam" id="NF038041">
    <property type="entry name" value="fim_Mfa1_fam"/>
    <property type="match status" value="1"/>
</dbReference>
<sequence length="573" mass="61979">MKIKQLLTIALVGLVLGACKRPGGDDRDTVVPEGKIVKAKLAVSIPKNIRTYAPGDGDLYATPEEIYAEYLDVFIYENGGSYAVDHFHFVRTGPTPADFISANDPGEGEFKNPGNSSTFVTGEFEVKQGDKLVYVGVNLPDLIVHRLRTGYYVNEVFEDEDLLAELLSGTPSAGGASRVAYFSATRGTNVTFDDVTTINPIATPISVSRLVAKVVVTTDGGPGSLVFDNVSGGTVTNFEFAIGQRNNQMYVAPLLGTPGEDPNHAANTIHSVGALSINSIRKLRNVSDVEFKAINDLLVVGNGDFQDPAANIHYTTENTSVSHRHQDVTYVSVRAQFIPHKLGWDPITGDATTYNNSVLPELYAVFTGDNTGGEDALGARYFDNLGAAREFVMSEYFENLVNGGVDITFNESGVPVDTDPINTPYDVNARIGGDHEADHYIFYYPNSYCYYRIYLNPNGNGPSGPGTTNLYDILRNTVYVANITGVNYIGTTNPDAIPGGYENGALSAADVTLQPSGTYRGTPIYPGDWFPNILTGTPLHPEHVIDPTPTATGLNVTVSMENWDSDEDEYELN</sequence>
<name>A0ABV7JJZ3_9SPHI</name>
<dbReference type="InterPro" id="IPR047786">
    <property type="entry name" value="Mfa1_fim"/>
</dbReference>
<evidence type="ECO:0000313" key="2">
    <source>
        <dbReference type="Proteomes" id="UP001595526"/>
    </source>
</evidence>
<dbReference type="EMBL" id="JBHRTA010000022">
    <property type="protein sequence ID" value="MFC3197437.1"/>
    <property type="molecule type" value="Genomic_DNA"/>
</dbReference>
<evidence type="ECO:0000313" key="1">
    <source>
        <dbReference type="EMBL" id="MFC3197437.1"/>
    </source>
</evidence>
<protein>
    <submittedName>
        <fullName evidence="1">Mfa1 family fimbria major subunit</fullName>
    </submittedName>
</protein>
<keyword evidence="2" id="KW-1185">Reference proteome</keyword>
<dbReference type="Gene3D" id="2.60.40.3690">
    <property type="match status" value="1"/>
</dbReference>
<gene>
    <name evidence="1" type="ORF">ACFOET_07415</name>
</gene>
<dbReference type="PROSITE" id="PS51257">
    <property type="entry name" value="PROKAR_LIPOPROTEIN"/>
    <property type="match status" value="1"/>
</dbReference>
<dbReference type="RefSeq" id="WP_379021117.1">
    <property type="nucleotide sequence ID" value="NZ_JBHRTA010000022.1"/>
</dbReference>
<dbReference type="Proteomes" id="UP001595526">
    <property type="component" value="Unassembled WGS sequence"/>
</dbReference>
<proteinExistence type="predicted"/>
<organism evidence="1 2">
    <name type="scientific">Parapedobacter deserti</name>
    <dbReference type="NCBI Taxonomy" id="1912957"/>
    <lineage>
        <taxon>Bacteria</taxon>
        <taxon>Pseudomonadati</taxon>
        <taxon>Bacteroidota</taxon>
        <taxon>Sphingobacteriia</taxon>
        <taxon>Sphingobacteriales</taxon>
        <taxon>Sphingobacteriaceae</taxon>
        <taxon>Parapedobacter</taxon>
    </lineage>
</organism>
<comment type="caution">
    <text evidence="1">The sequence shown here is derived from an EMBL/GenBank/DDBJ whole genome shotgun (WGS) entry which is preliminary data.</text>
</comment>
<reference evidence="2" key="1">
    <citation type="journal article" date="2019" name="Int. J. Syst. Evol. Microbiol.">
        <title>The Global Catalogue of Microorganisms (GCM) 10K type strain sequencing project: providing services to taxonomists for standard genome sequencing and annotation.</title>
        <authorList>
            <consortium name="The Broad Institute Genomics Platform"/>
            <consortium name="The Broad Institute Genome Sequencing Center for Infectious Disease"/>
            <person name="Wu L."/>
            <person name="Ma J."/>
        </authorList>
    </citation>
    <scope>NUCLEOTIDE SEQUENCE [LARGE SCALE GENOMIC DNA]</scope>
    <source>
        <strain evidence="2">KCTC 52416</strain>
    </source>
</reference>